<comment type="caution">
    <text evidence="2">The sequence shown here is derived from an EMBL/GenBank/DDBJ whole genome shotgun (WGS) entry which is preliminary data.</text>
</comment>
<dbReference type="EMBL" id="BAYM01000087">
    <property type="protein sequence ID" value="GAN36714.1"/>
    <property type="molecule type" value="Genomic_DNA"/>
</dbReference>
<name>A0A0C9PX78_LACPA</name>
<sequence length="256" mass="27603">MINQIRADFYRQVHTTGMYIMLVLTIIYAATTTLGQSVGGVTVRGDSGQFAQVGGKSWSVLTGIKVANMGETMLLYVFIGVFVIVFGYEFSQKVYKNTLISGISRLAFVLAKYLVMLLDLLLLFAVNFLTVLMAGLVAGRPLGGSLGTLFGTFSLSFVAATFFVSVIFSIGVFLLVLTGSIMIPAIVVVVFPLIVSVLHVLGEWDWIKYIDFFGVAQNIGVGGMKVSALPPYIAVSLALLVVMIGSSALMLRNKEL</sequence>
<evidence type="ECO:0000256" key="1">
    <source>
        <dbReference type="SAM" id="Phobius"/>
    </source>
</evidence>
<proteinExistence type="predicted"/>
<accession>A0A0C9PX78</accession>
<dbReference type="Proteomes" id="UP000032552">
    <property type="component" value="Unassembled WGS sequence"/>
</dbReference>
<keyword evidence="1" id="KW-0472">Membrane</keyword>
<feature type="transmembrane region" description="Helical" evidence="1">
    <location>
        <begin position="149"/>
        <end position="176"/>
    </location>
</feature>
<keyword evidence="1" id="KW-0812">Transmembrane</keyword>
<dbReference type="AlphaFoldDB" id="A0A0C9PX78"/>
<keyword evidence="1" id="KW-1133">Transmembrane helix</keyword>
<feature type="transmembrane region" description="Helical" evidence="1">
    <location>
        <begin position="232"/>
        <end position="251"/>
    </location>
</feature>
<organism evidence="2 3">
    <name type="scientific">Lacticaseibacillus paracasei NRIC 0644</name>
    <dbReference type="NCBI Taxonomy" id="1435038"/>
    <lineage>
        <taxon>Bacteria</taxon>
        <taxon>Bacillati</taxon>
        <taxon>Bacillota</taxon>
        <taxon>Bacilli</taxon>
        <taxon>Lactobacillales</taxon>
        <taxon>Lactobacillaceae</taxon>
        <taxon>Lacticaseibacillus</taxon>
    </lineage>
</organism>
<dbReference type="RefSeq" id="WP_045624934.1">
    <property type="nucleotide sequence ID" value="NZ_BAYM01000087.1"/>
</dbReference>
<dbReference type="PANTHER" id="PTHR37305:SF1">
    <property type="entry name" value="MEMBRANE PROTEIN"/>
    <property type="match status" value="1"/>
</dbReference>
<gene>
    <name evidence="2" type="ORF">LC0644_1303</name>
</gene>
<feature type="transmembrane region" description="Helical" evidence="1">
    <location>
        <begin position="110"/>
        <end position="137"/>
    </location>
</feature>
<evidence type="ECO:0000313" key="3">
    <source>
        <dbReference type="Proteomes" id="UP000032552"/>
    </source>
</evidence>
<evidence type="ECO:0000313" key="2">
    <source>
        <dbReference type="EMBL" id="GAN36714.1"/>
    </source>
</evidence>
<feature type="transmembrane region" description="Helical" evidence="1">
    <location>
        <begin position="12"/>
        <end position="31"/>
    </location>
</feature>
<feature type="transmembrane region" description="Helical" evidence="1">
    <location>
        <begin position="183"/>
        <end position="202"/>
    </location>
</feature>
<protein>
    <recommendedName>
        <fullName evidence="4">ABC transporter</fullName>
    </recommendedName>
</protein>
<feature type="transmembrane region" description="Helical" evidence="1">
    <location>
        <begin position="73"/>
        <end position="90"/>
    </location>
</feature>
<dbReference type="PANTHER" id="PTHR37305">
    <property type="entry name" value="INTEGRAL MEMBRANE PROTEIN-RELATED"/>
    <property type="match status" value="1"/>
</dbReference>
<reference evidence="3" key="1">
    <citation type="submission" date="2014-05" db="EMBL/GenBank/DDBJ databases">
        <title>Whole genome sequencing of Lactobacillus casei NRIC0644.</title>
        <authorList>
            <person name="Atarashi H."/>
            <person name="Yoshida Y."/>
            <person name="Fujimura S."/>
            <person name="Tanaka N."/>
            <person name="Shiwa Y."/>
            <person name="Yoshikawa H."/>
            <person name="Okada S."/>
            <person name="Nakagawa J."/>
        </authorList>
    </citation>
    <scope>NUCLEOTIDE SEQUENCE [LARGE SCALE GENOMIC DNA]</scope>
    <source>
        <strain evidence="3">NRIC0644</strain>
    </source>
</reference>
<evidence type="ECO:0008006" key="4">
    <source>
        <dbReference type="Google" id="ProtNLM"/>
    </source>
</evidence>